<protein>
    <submittedName>
        <fullName evidence="14">Site-2 protease family protein</fullName>
    </submittedName>
</protein>
<comment type="caution">
    <text evidence="14">The sequence shown here is derived from an EMBL/GenBank/DDBJ whole genome shotgun (WGS) entry which is preliminary data.</text>
</comment>
<dbReference type="GO" id="GO:0005886">
    <property type="term" value="C:plasma membrane"/>
    <property type="evidence" value="ECO:0007669"/>
    <property type="project" value="UniProtKB-SubCell"/>
</dbReference>
<evidence type="ECO:0000256" key="7">
    <source>
        <dbReference type="ARBA" id="ARBA00022723"/>
    </source>
</evidence>
<evidence type="ECO:0000256" key="3">
    <source>
        <dbReference type="ARBA" id="ARBA00007931"/>
    </source>
</evidence>
<evidence type="ECO:0000256" key="11">
    <source>
        <dbReference type="ARBA" id="ARBA00023049"/>
    </source>
</evidence>
<dbReference type="PANTHER" id="PTHR35864">
    <property type="entry name" value="ZINC METALLOPROTEASE MJ0611-RELATED"/>
    <property type="match status" value="1"/>
</dbReference>
<dbReference type="InterPro" id="IPR052348">
    <property type="entry name" value="Metallopeptidase_M50B"/>
</dbReference>
<evidence type="ECO:0000256" key="5">
    <source>
        <dbReference type="ARBA" id="ARBA00022670"/>
    </source>
</evidence>
<reference evidence="14 15" key="1">
    <citation type="submission" date="2018-01" db="EMBL/GenBank/DDBJ databases">
        <title>Metagenomic assembled genomes from two thermal pools in the Uzon Caldera, Kamchatka, Russia.</title>
        <authorList>
            <person name="Wilkins L."/>
            <person name="Ettinger C."/>
        </authorList>
    </citation>
    <scope>NUCLEOTIDE SEQUENCE [LARGE SCALE GENOMIC DNA]</scope>
    <source>
        <strain evidence="14">ZAV-15</strain>
    </source>
</reference>
<accession>A0A2N7PIT2</accession>
<keyword evidence="7" id="KW-0479">Metal-binding</keyword>
<sequence length="213" mass="24069">MWNFQIFLLLIPVLLFALTIHEFSHGLAAYLLGDPTPKKAGRLTLNPLKHLDLFGTLTLFLTQAIGWAKPVPINPNYFKNPWRDMAITSAAGPLSNFFSAIFFALLYHFFNKFSFQWGAFKISEPLVIISLLGVKINMGLSLFNFLPIPPLDGSKILVKFLPPHLRENYLRLELVGFLVILLLALTGILGKTLYPLLNFLSNLVLNYTGLLFY</sequence>
<evidence type="ECO:0000256" key="2">
    <source>
        <dbReference type="ARBA" id="ARBA00004651"/>
    </source>
</evidence>
<keyword evidence="10 13" id="KW-1133">Transmembrane helix</keyword>
<evidence type="ECO:0000313" key="14">
    <source>
        <dbReference type="EMBL" id="PMP62057.1"/>
    </source>
</evidence>
<dbReference type="CDD" id="cd06158">
    <property type="entry name" value="S2P-M50_like_1"/>
    <property type="match status" value="1"/>
</dbReference>
<dbReference type="EMBL" id="PNIE01000070">
    <property type="protein sequence ID" value="PMP62057.1"/>
    <property type="molecule type" value="Genomic_DNA"/>
</dbReference>
<name>A0A2N7PIT2_9BACT</name>
<dbReference type="AlphaFoldDB" id="A0A2N7PIT2"/>
<proteinExistence type="inferred from homology"/>
<dbReference type="GO" id="GO:0008237">
    <property type="term" value="F:metallopeptidase activity"/>
    <property type="evidence" value="ECO:0007669"/>
    <property type="project" value="UniProtKB-KW"/>
</dbReference>
<organism evidence="14 15">
    <name type="scientific">Caldimicrobium thiodismutans</name>
    <dbReference type="NCBI Taxonomy" id="1653476"/>
    <lineage>
        <taxon>Bacteria</taxon>
        <taxon>Pseudomonadati</taxon>
        <taxon>Thermodesulfobacteriota</taxon>
        <taxon>Thermodesulfobacteria</taxon>
        <taxon>Thermodesulfobacteriales</taxon>
        <taxon>Thermodesulfobacteriaceae</taxon>
        <taxon>Caldimicrobium</taxon>
    </lineage>
</organism>
<dbReference type="InterPro" id="IPR044537">
    <property type="entry name" value="Rip2-like"/>
</dbReference>
<keyword evidence="11" id="KW-0482">Metalloprotease</keyword>
<keyword evidence="5 14" id="KW-0645">Protease</keyword>
<keyword evidence="4" id="KW-1003">Cell membrane</keyword>
<gene>
    <name evidence="14" type="ORF">C0197_05085</name>
</gene>
<evidence type="ECO:0000256" key="6">
    <source>
        <dbReference type="ARBA" id="ARBA00022692"/>
    </source>
</evidence>
<evidence type="ECO:0000256" key="10">
    <source>
        <dbReference type="ARBA" id="ARBA00022989"/>
    </source>
</evidence>
<dbReference type="GO" id="GO:0006508">
    <property type="term" value="P:proteolysis"/>
    <property type="evidence" value="ECO:0007669"/>
    <property type="project" value="UniProtKB-KW"/>
</dbReference>
<evidence type="ECO:0000256" key="1">
    <source>
        <dbReference type="ARBA" id="ARBA00001947"/>
    </source>
</evidence>
<feature type="transmembrane region" description="Helical" evidence="13">
    <location>
        <begin position="169"/>
        <end position="189"/>
    </location>
</feature>
<evidence type="ECO:0000256" key="13">
    <source>
        <dbReference type="SAM" id="Phobius"/>
    </source>
</evidence>
<keyword evidence="12 13" id="KW-0472">Membrane</keyword>
<feature type="transmembrane region" description="Helical" evidence="13">
    <location>
        <begin position="85"/>
        <end position="107"/>
    </location>
</feature>
<comment type="subcellular location">
    <subcellularLocation>
        <location evidence="2">Cell membrane</location>
        <topology evidence="2">Multi-pass membrane protein</topology>
    </subcellularLocation>
</comment>
<evidence type="ECO:0000256" key="4">
    <source>
        <dbReference type="ARBA" id="ARBA00022475"/>
    </source>
</evidence>
<dbReference type="Proteomes" id="UP000235731">
    <property type="component" value="Unassembled WGS sequence"/>
</dbReference>
<comment type="cofactor">
    <cofactor evidence="1">
        <name>Zn(2+)</name>
        <dbReference type="ChEBI" id="CHEBI:29105"/>
    </cofactor>
</comment>
<evidence type="ECO:0000256" key="9">
    <source>
        <dbReference type="ARBA" id="ARBA00022833"/>
    </source>
</evidence>
<dbReference type="GO" id="GO:0046872">
    <property type="term" value="F:metal ion binding"/>
    <property type="evidence" value="ECO:0007669"/>
    <property type="project" value="UniProtKB-KW"/>
</dbReference>
<evidence type="ECO:0000256" key="12">
    <source>
        <dbReference type="ARBA" id="ARBA00023136"/>
    </source>
</evidence>
<keyword evidence="9" id="KW-0862">Zinc</keyword>
<keyword evidence="6 13" id="KW-0812">Transmembrane</keyword>
<keyword evidence="8" id="KW-0378">Hydrolase</keyword>
<evidence type="ECO:0000313" key="15">
    <source>
        <dbReference type="Proteomes" id="UP000235731"/>
    </source>
</evidence>
<dbReference type="PANTHER" id="PTHR35864:SF1">
    <property type="entry name" value="ZINC METALLOPROTEASE YWHC-RELATED"/>
    <property type="match status" value="1"/>
</dbReference>
<evidence type="ECO:0000256" key="8">
    <source>
        <dbReference type="ARBA" id="ARBA00022801"/>
    </source>
</evidence>
<comment type="similarity">
    <text evidence="3">Belongs to the peptidase M50B family.</text>
</comment>